<dbReference type="InterPro" id="IPR051806">
    <property type="entry name" value="HAD-like_SPP"/>
</dbReference>
<keyword evidence="2" id="KW-1185">Reference proteome</keyword>
<sequence>MKIQVRGILFDMDGILVSSLGSVERSWAKWGEMRGVDGATAIKTAHGQRAIDTIKMLRPDLDAQKELDVVEEIEIADKDDIKILPGVKALLAALPKDRWTIATSATKKLAKARLGYAGITPPEQFISADMVTHGKPNPEPYQRGAAVLGFAPEECLVIEDAPAGAKAGHAAGCKVMATMFSHSVEQLEYANWIVTSLEDVKVQVLEDGLELEFEPVPRTVAEAAVKA</sequence>
<dbReference type="SFLD" id="SFLDS00003">
    <property type="entry name" value="Haloacid_Dehalogenase"/>
    <property type="match status" value="1"/>
</dbReference>
<dbReference type="EMBL" id="SDMK01000003">
    <property type="protein sequence ID" value="RXS94420.1"/>
    <property type="molecule type" value="Genomic_DNA"/>
</dbReference>
<dbReference type="SFLD" id="SFLDG01129">
    <property type="entry name" value="C1.5:_HAD__Beta-PGM__Phosphata"/>
    <property type="match status" value="1"/>
</dbReference>
<gene>
    <name evidence="1" type="ORF">ESZ00_15205</name>
</gene>
<dbReference type="InterPro" id="IPR006439">
    <property type="entry name" value="HAD-SF_hydro_IA"/>
</dbReference>
<name>A0A4Q1SC78_9BACT</name>
<dbReference type="PRINTS" id="PR00413">
    <property type="entry name" value="HADHALOGNASE"/>
</dbReference>
<dbReference type="InterPro" id="IPR023214">
    <property type="entry name" value="HAD_sf"/>
</dbReference>
<accession>A0A4Q1SC78</accession>
<dbReference type="SUPFAM" id="SSF56784">
    <property type="entry name" value="HAD-like"/>
    <property type="match status" value="1"/>
</dbReference>
<dbReference type="PANTHER" id="PTHR43481">
    <property type="entry name" value="FRUCTOSE-1-PHOSPHATE PHOSPHATASE"/>
    <property type="match status" value="1"/>
</dbReference>
<dbReference type="NCBIfam" id="TIGR01509">
    <property type="entry name" value="HAD-SF-IA-v3"/>
    <property type="match status" value="1"/>
</dbReference>
<organism evidence="1 2">
    <name type="scientific">Silvibacterium dinghuense</name>
    <dbReference type="NCBI Taxonomy" id="1560006"/>
    <lineage>
        <taxon>Bacteria</taxon>
        <taxon>Pseudomonadati</taxon>
        <taxon>Acidobacteriota</taxon>
        <taxon>Terriglobia</taxon>
        <taxon>Terriglobales</taxon>
        <taxon>Acidobacteriaceae</taxon>
        <taxon>Silvibacterium</taxon>
    </lineage>
</organism>
<dbReference type="RefSeq" id="WP_129209157.1">
    <property type="nucleotide sequence ID" value="NZ_BMGU01000005.1"/>
</dbReference>
<evidence type="ECO:0000313" key="1">
    <source>
        <dbReference type="EMBL" id="RXS94420.1"/>
    </source>
</evidence>
<dbReference type="InterPro" id="IPR023198">
    <property type="entry name" value="PGP-like_dom2"/>
</dbReference>
<protein>
    <submittedName>
        <fullName evidence="1">HAD family hydrolase</fullName>
    </submittedName>
</protein>
<dbReference type="InterPro" id="IPR036412">
    <property type="entry name" value="HAD-like_sf"/>
</dbReference>
<dbReference type="Gene3D" id="3.40.50.1000">
    <property type="entry name" value="HAD superfamily/HAD-like"/>
    <property type="match status" value="1"/>
</dbReference>
<dbReference type="Proteomes" id="UP000290253">
    <property type="component" value="Unassembled WGS sequence"/>
</dbReference>
<dbReference type="AlphaFoldDB" id="A0A4Q1SC78"/>
<dbReference type="GO" id="GO:0050308">
    <property type="term" value="F:sugar-phosphatase activity"/>
    <property type="evidence" value="ECO:0007669"/>
    <property type="project" value="TreeGrafter"/>
</dbReference>
<proteinExistence type="predicted"/>
<keyword evidence="1" id="KW-0378">Hydrolase</keyword>
<evidence type="ECO:0000313" key="2">
    <source>
        <dbReference type="Proteomes" id="UP000290253"/>
    </source>
</evidence>
<reference evidence="1 2" key="1">
    <citation type="journal article" date="2016" name="Int. J. Syst. Evol. Microbiol.">
        <title>Acidipila dinghuensis sp. nov., an acidobacterium isolated from forest soil.</title>
        <authorList>
            <person name="Jiang Y.W."/>
            <person name="Wang J."/>
            <person name="Chen M.H."/>
            <person name="Lv Y.Y."/>
            <person name="Qiu L.H."/>
        </authorList>
    </citation>
    <scope>NUCLEOTIDE SEQUENCE [LARGE SCALE GENOMIC DNA]</scope>
    <source>
        <strain evidence="1 2">DHOF10</strain>
    </source>
</reference>
<dbReference type="OrthoDB" id="9797743at2"/>
<dbReference type="PANTHER" id="PTHR43481:SF4">
    <property type="entry name" value="GLYCEROL-1-PHOSPHATE PHOSPHOHYDROLASE 1-RELATED"/>
    <property type="match status" value="1"/>
</dbReference>
<comment type="caution">
    <text evidence="1">The sequence shown here is derived from an EMBL/GenBank/DDBJ whole genome shotgun (WGS) entry which is preliminary data.</text>
</comment>
<dbReference type="Pfam" id="PF00702">
    <property type="entry name" value="Hydrolase"/>
    <property type="match status" value="1"/>
</dbReference>
<dbReference type="Gene3D" id="1.10.150.240">
    <property type="entry name" value="Putative phosphatase, domain 2"/>
    <property type="match status" value="1"/>
</dbReference>